<organism evidence="4 5">
    <name type="scientific">Cephalotus follicularis</name>
    <name type="common">Albany pitcher plant</name>
    <dbReference type="NCBI Taxonomy" id="3775"/>
    <lineage>
        <taxon>Eukaryota</taxon>
        <taxon>Viridiplantae</taxon>
        <taxon>Streptophyta</taxon>
        <taxon>Embryophyta</taxon>
        <taxon>Tracheophyta</taxon>
        <taxon>Spermatophyta</taxon>
        <taxon>Magnoliopsida</taxon>
        <taxon>eudicotyledons</taxon>
        <taxon>Gunneridae</taxon>
        <taxon>Pentapetalae</taxon>
        <taxon>rosids</taxon>
        <taxon>fabids</taxon>
        <taxon>Oxalidales</taxon>
        <taxon>Cephalotaceae</taxon>
        <taxon>Cephalotus</taxon>
    </lineage>
</organism>
<evidence type="ECO:0000256" key="1">
    <source>
        <dbReference type="ARBA" id="ARBA00007626"/>
    </source>
</evidence>
<feature type="repeat" description="PPR" evidence="3">
    <location>
        <begin position="407"/>
        <end position="441"/>
    </location>
</feature>
<dbReference type="AlphaFoldDB" id="A0A1Q3B5P5"/>
<comment type="caution">
    <text evidence="4">The sequence shown here is derived from an EMBL/GenBank/DDBJ whole genome shotgun (WGS) entry which is preliminary data.</text>
</comment>
<dbReference type="PROSITE" id="PS51375">
    <property type="entry name" value="PPR"/>
    <property type="match status" value="7"/>
</dbReference>
<comment type="similarity">
    <text evidence="1">Belongs to the PPR family. P subfamily.</text>
</comment>
<feature type="repeat" description="PPR" evidence="3">
    <location>
        <begin position="372"/>
        <end position="406"/>
    </location>
</feature>
<feature type="repeat" description="PPR" evidence="3">
    <location>
        <begin position="267"/>
        <end position="301"/>
    </location>
</feature>
<dbReference type="Pfam" id="PF01535">
    <property type="entry name" value="PPR"/>
    <property type="match status" value="4"/>
</dbReference>
<dbReference type="EMBL" id="BDDD01000304">
    <property type="protein sequence ID" value="GAV63341.1"/>
    <property type="molecule type" value="Genomic_DNA"/>
</dbReference>
<feature type="repeat" description="PPR" evidence="3">
    <location>
        <begin position="232"/>
        <end position="266"/>
    </location>
</feature>
<keyword evidence="5" id="KW-1185">Reference proteome</keyword>
<dbReference type="PANTHER" id="PTHR47941">
    <property type="entry name" value="PENTATRICOPEPTIDE REPEAT-CONTAINING PROTEIN 3, MITOCHONDRIAL"/>
    <property type="match status" value="1"/>
</dbReference>
<dbReference type="Proteomes" id="UP000187406">
    <property type="component" value="Unassembled WGS sequence"/>
</dbReference>
<dbReference type="OrthoDB" id="185373at2759"/>
<dbReference type="NCBIfam" id="TIGR00756">
    <property type="entry name" value="PPR"/>
    <property type="match status" value="7"/>
</dbReference>
<evidence type="ECO:0000313" key="5">
    <source>
        <dbReference type="Proteomes" id="UP000187406"/>
    </source>
</evidence>
<dbReference type="InterPro" id="IPR011990">
    <property type="entry name" value="TPR-like_helical_dom_sf"/>
</dbReference>
<feature type="repeat" description="PPR" evidence="3">
    <location>
        <begin position="337"/>
        <end position="371"/>
    </location>
</feature>
<dbReference type="Pfam" id="PF13041">
    <property type="entry name" value="PPR_2"/>
    <property type="match status" value="2"/>
</dbReference>
<reference evidence="5" key="1">
    <citation type="submission" date="2016-04" db="EMBL/GenBank/DDBJ databases">
        <title>Cephalotus genome sequencing.</title>
        <authorList>
            <person name="Fukushima K."/>
            <person name="Hasebe M."/>
            <person name="Fang X."/>
        </authorList>
    </citation>
    <scope>NUCLEOTIDE SEQUENCE [LARGE SCALE GENOMIC DNA]</scope>
    <source>
        <strain evidence="5">cv. St1</strain>
    </source>
</reference>
<accession>A0A1Q3B5P5</accession>
<evidence type="ECO:0000256" key="2">
    <source>
        <dbReference type="ARBA" id="ARBA00022737"/>
    </source>
</evidence>
<proteinExistence type="inferred from homology"/>
<evidence type="ECO:0000256" key="3">
    <source>
        <dbReference type="PROSITE-ProRule" id="PRU00708"/>
    </source>
</evidence>
<keyword evidence="2" id="KW-0677">Repeat</keyword>
<name>A0A1Q3B5P5_CEPFO</name>
<feature type="repeat" description="PPR" evidence="3">
    <location>
        <begin position="195"/>
        <end position="229"/>
    </location>
</feature>
<dbReference type="InterPro" id="IPR002885">
    <property type="entry name" value="PPR_rpt"/>
</dbReference>
<protein>
    <submittedName>
        <fullName evidence="4">PPR domain-containing protein/PPR_2 domain-containing protein/PPR_3 domain-containing protein</fullName>
    </submittedName>
</protein>
<dbReference type="SUPFAM" id="SSF81901">
    <property type="entry name" value="HCP-like"/>
    <property type="match status" value="1"/>
</dbReference>
<sequence length="443" mass="50898">MAKHPSPSTVIAFLRQNPCGTRQNPNTQIRNLTKESKENCFNNLGFNHNNIQELSPNLNQQHYIYIVKQVCKITRTKPRWEHTLVSDFPHIDFSDPRFFREFLRHQNNVLLSLRFFLWLLSYYNVSPDCDSCNVLFNALVEAKACNAAKWFIDHTGFIPDRDHLERYISCLCEGGFVKEAVQVFDNLKGVGVCPSIRTWNSALLDCLKTGRTDLLWKLYGEMMESGVLADVDVETVGYLIRAFCDDGKVSKGYELFRQILEDGIDPGNVAFNKLINGFCKERNYGRVSELLHTMIAKNSAPDIFTYQEVINGLCKQKKGLEGLRIFNDLKERGYAPDRVMYTTMIHGLCEMGSLGDARKLWFEMINKGMVPNEYTYNALIHGFCKLGKFKKAKMLYKEMCDRGYGETTVSCNTMIAGLSLRGRTKEAYFLFKEMMHKGIVRDV</sequence>
<dbReference type="InParanoid" id="A0A1Q3B5P5"/>
<feature type="repeat" description="PPR" evidence="3">
    <location>
        <begin position="302"/>
        <end position="336"/>
    </location>
</feature>
<dbReference type="FunCoup" id="A0A1Q3B5P5">
    <property type="interactions" value="95"/>
</dbReference>
<gene>
    <name evidence="4" type="ORF">CFOL_v3_06859</name>
</gene>
<dbReference type="Gene3D" id="1.25.40.10">
    <property type="entry name" value="Tetratricopeptide repeat domain"/>
    <property type="match status" value="3"/>
</dbReference>
<evidence type="ECO:0000313" key="4">
    <source>
        <dbReference type="EMBL" id="GAV63341.1"/>
    </source>
</evidence>